<feature type="chain" id="PRO_5015422200" evidence="2">
    <location>
        <begin position="24"/>
        <end position="119"/>
    </location>
</feature>
<gene>
    <name evidence="3" type="ORF">g.123352</name>
</gene>
<keyword evidence="1" id="KW-0812">Transmembrane</keyword>
<evidence type="ECO:0000313" key="3">
    <source>
        <dbReference type="EMBL" id="MBY80237.1"/>
    </source>
</evidence>
<dbReference type="EMBL" id="GGMS01011034">
    <property type="protein sequence ID" value="MBY80237.1"/>
    <property type="molecule type" value="Transcribed_RNA"/>
</dbReference>
<feature type="transmembrane region" description="Helical" evidence="1">
    <location>
        <begin position="88"/>
        <end position="108"/>
    </location>
</feature>
<name>A0A2S2QR63_9HEMI</name>
<keyword evidence="2" id="KW-0732">Signal</keyword>
<accession>A0A2S2QR63</accession>
<feature type="signal peptide" evidence="2">
    <location>
        <begin position="1"/>
        <end position="23"/>
    </location>
</feature>
<proteinExistence type="predicted"/>
<keyword evidence="1" id="KW-0472">Membrane</keyword>
<organism evidence="3">
    <name type="scientific">Sipha flava</name>
    <name type="common">yellow sugarcane aphid</name>
    <dbReference type="NCBI Taxonomy" id="143950"/>
    <lineage>
        <taxon>Eukaryota</taxon>
        <taxon>Metazoa</taxon>
        <taxon>Ecdysozoa</taxon>
        <taxon>Arthropoda</taxon>
        <taxon>Hexapoda</taxon>
        <taxon>Insecta</taxon>
        <taxon>Pterygota</taxon>
        <taxon>Neoptera</taxon>
        <taxon>Paraneoptera</taxon>
        <taxon>Hemiptera</taxon>
        <taxon>Sternorrhyncha</taxon>
        <taxon>Aphidomorpha</taxon>
        <taxon>Aphidoidea</taxon>
        <taxon>Aphididae</taxon>
        <taxon>Sipha</taxon>
    </lineage>
</organism>
<evidence type="ECO:0000256" key="1">
    <source>
        <dbReference type="SAM" id="Phobius"/>
    </source>
</evidence>
<reference evidence="3" key="1">
    <citation type="submission" date="2018-04" db="EMBL/GenBank/DDBJ databases">
        <title>Transcriptome assembly of Sipha flava.</title>
        <authorList>
            <person name="Scully E.D."/>
            <person name="Geib S.M."/>
            <person name="Palmer N.A."/>
            <person name="Koch K."/>
            <person name="Bradshaw J."/>
            <person name="Heng-Moss T."/>
            <person name="Sarath G."/>
        </authorList>
    </citation>
    <scope>NUCLEOTIDE SEQUENCE</scope>
</reference>
<keyword evidence="1" id="KW-1133">Transmembrane helix</keyword>
<sequence length="119" mass="14142">MSLSEKMLTILLFLTSFFRGNYYEELKKLLLFVVNSVAFDFQSVEVLCATFQCVFSKKKKKKTPRKNLFSFSESENLIFQRLTMIIDFGAMIFFFFEAIIFRTIFFLYNRREMPIITGS</sequence>
<protein>
    <submittedName>
        <fullName evidence="3">Uncharacterized protein</fullName>
    </submittedName>
</protein>
<dbReference type="AlphaFoldDB" id="A0A2S2QR63"/>
<evidence type="ECO:0000256" key="2">
    <source>
        <dbReference type="SAM" id="SignalP"/>
    </source>
</evidence>